<evidence type="ECO:0000256" key="10">
    <source>
        <dbReference type="SAM" id="Phobius"/>
    </source>
</evidence>
<dbReference type="GO" id="GO:0016020">
    <property type="term" value="C:membrane"/>
    <property type="evidence" value="ECO:0007669"/>
    <property type="project" value="InterPro"/>
</dbReference>
<evidence type="ECO:0000256" key="8">
    <source>
        <dbReference type="ARBA" id="ARBA00022989"/>
    </source>
</evidence>
<evidence type="ECO:0000313" key="12">
    <source>
        <dbReference type="EMBL" id="OGY53878.1"/>
    </source>
</evidence>
<evidence type="ECO:0000259" key="11">
    <source>
        <dbReference type="SMART" id="SM00831"/>
    </source>
</evidence>
<dbReference type="Pfam" id="PF00122">
    <property type="entry name" value="E1-E2_ATPase"/>
    <property type="match status" value="1"/>
</dbReference>
<dbReference type="SUPFAM" id="SSF81660">
    <property type="entry name" value="Metal cation-transporting ATPase, ATP-binding domain N"/>
    <property type="match status" value="1"/>
</dbReference>
<sequence>MEEKLWHALLLSDVYKKLDSSAKGLSGKEAEQRVKHYGKNELPAEKSLSGFAILLSQLKSPLAYILFGAALISALLADFSDALIILVAMVINVVLGYYQEYKANRAITHLKKLVDLKAKVLRNGRAVSLSSRELVPGDIIFLSPGDKVPADARLIKVDNLQVIEAALTGESMPSTKIMAPMKRGVGLADRENIVYAGTVVARGTALAVVFSTGIKTEIGQITKLIAETKEEPTPLQRQIGQLGKILTYLVIAASVLIVIIGGLGGRPIIGFGEGAKESILLLAVAVAVSAIPEGLLIAVTVILSIGMQMILKQKALIRRLVAAETLGSTSIICTDKTGTLTEGRMRVERIITFAEELVIEHPGNYQKSETLKDHDLITKISLLCGNATIENPESELEEIKVIGDSTEQALTIAAWQQGITKEKLEKDQPRLLEIPFDSETKFMATFNHLDRLHNVVYVKGAPEKILAMSNYLRHLGKKEPLTAVKRRALVARYEQLTTRGLRLLAFAYKKVDQNKPVTVLEAELNDLVFIGFVALKDPLRQEAKETFQLARQAGIRSIVVTGDHKLTAKAIVAELGLKVKEANILEGKDLDAMSDEEFQSVVKNIDIYARVEPRHKIRIVVAWQKEGEVVAMTGDGVN</sequence>
<gene>
    <name evidence="12" type="ORF">A3A24_03830</name>
</gene>
<keyword evidence="3 10" id="KW-0812">Transmembrane</keyword>
<keyword evidence="5" id="KW-0067">ATP-binding</keyword>
<evidence type="ECO:0000256" key="5">
    <source>
        <dbReference type="ARBA" id="ARBA00022840"/>
    </source>
</evidence>
<evidence type="ECO:0000256" key="9">
    <source>
        <dbReference type="ARBA" id="ARBA00023136"/>
    </source>
</evidence>
<dbReference type="InterPro" id="IPR001757">
    <property type="entry name" value="P_typ_ATPase"/>
</dbReference>
<dbReference type="Gene3D" id="2.70.150.10">
    <property type="entry name" value="Calcium-transporting ATPase, cytoplasmic transduction domain A"/>
    <property type="match status" value="1"/>
</dbReference>
<keyword evidence="2" id="KW-0597">Phosphoprotein</keyword>
<feature type="non-terminal residue" evidence="12">
    <location>
        <position position="638"/>
    </location>
</feature>
<dbReference type="Gene3D" id="1.20.1110.10">
    <property type="entry name" value="Calcium-transporting ATPase, transmembrane domain"/>
    <property type="match status" value="1"/>
</dbReference>
<keyword evidence="9 10" id="KW-0472">Membrane</keyword>
<dbReference type="InterPro" id="IPR008250">
    <property type="entry name" value="ATPase_P-typ_transduc_dom_A_sf"/>
</dbReference>
<keyword evidence="7" id="KW-1278">Translocase</keyword>
<dbReference type="SUPFAM" id="SSF81653">
    <property type="entry name" value="Calcium ATPase, transduction domain A"/>
    <property type="match status" value="1"/>
</dbReference>
<dbReference type="Proteomes" id="UP000176512">
    <property type="component" value="Unassembled WGS sequence"/>
</dbReference>
<evidence type="ECO:0000256" key="6">
    <source>
        <dbReference type="ARBA" id="ARBA00022842"/>
    </source>
</evidence>
<evidence type="ECO:0000313" key="13">
    <source>
        <dbReference type="Proteomes" id="UP000176512"/>
    </source>
</evidence>
<protein>
    <recommendedName>
        <fullName evidence="11">Cation-transporting P-type ATPase N-terminal domain-containing protein</fullName>
    </recommendedName>
</protein>
<keyword evidence="6" id="KW-0460">Magnesium</keyword>
<feature type="domain" description="Cation-transporting P-type ATPase N-terminal" evidence="11">
    <location>
        <begin position="5"/>
        <end position="78"/>
    </location>
</feature>
<dbReference type="PANTHER" id="PTHR42861">
    <property type="entry name" value="CALCIUM-TRANSPORTING ATPASE"/>
    <property type="match status" value="1"/>
</dbReference>
<evidence type="ECO:0000256" key="4">
    <source>
        <dbReference type="ARBA" id="ARBA00022741"/>
    </source>
</evidence>
<dbReference type="GO" id="GO:0016887">
    <property type="term" value="F:ATP hydrolysis activity"/>
    <property type="evidence" value="ECO:0007669"/>
    <property type="project" value="InterPro"/>
</dbReference>
<dbReference type="InterPro" id="IPR059000">
    <property type="entry name" value="ATPase_P-type_domA"/>
</dbReference>
<feature type="transmembrane region" description="Helical" evidence="10">
    <location>
        <begin position="62"/>
        <end position="95"/>
    </location>
</feature>
<dbReference type="InterPro" id="IPR023298">
    <property type="entry name" value="ATPase_P-typ_TM_dom_sf"/>
</dbReference>
<dbReference type="PROSITE" id="PS00154">
    <property type="entry name" value="ATPASE_E1_E2"/>
    <property type="match status" value="1"/>
</dbReference>
<dbReference type="GO" id="GO:0005524">
    <property type="term" value="F:ATP binding"/>
    <property type="evidence" value="ECO:0007669"/>
    <property type="project" value="UniProtKB-KW"/>
</dbReference>
<accession>A0A1G1YNE9</accession>
<feature type="transmembrane region" description="Helical" evidence="10">
    <location>
        <begin position="279"/>
        <end position="305"/>
    </location>
</feature>
<comment type="caution">
    <text evidence="12">The sequence shown here is derived from an EMBL/GenBank/DDBJ whole genome shotgun (WGS) entry which is preliminary data.</text>
</comment>
<dbReference type="InterPro" id="IPR036412">
    <property type="entry name" value="HAD-like_sf"/>
</dbReference>
<evidence type="ECO:0000256" key="3">
    <source>
        <dbReference type="ARBA" id="ARBA00022692"/>
    </source>
</evidence>
<name>A0A1G1YNE9_9BACT</name>
<feature type="transmembrane region" description="Helical" evidence="10">
    <location>
        <begin position="245"/>
        <end position="264"/>
    </location>
</feature>
<keyword evidence="4" id="KW-0547">Nucleotide-binding</keyword>
<dbReference type="PRINTS" id="PR00119">
    <property type="entry name" value="CATATPASE"/>
</dbReference>
<dbReference type="SMART" id="SM00831">
    <property type="entry name" value="Cation_ATPase_N"/>
    <property type="match status" value="1"/>
</dbReference>
<dbReference type="InterPro" id="IPR023299">
    <property type="entry name" value="ATPase_P-typ_cyto_dom_N"/>
</dbReference>
<dbReference type="InterPro" id="IPR023214">
    <property type="entry name" value="HAD_sf"/>
</dbReference>
<dbReference type="NCBIfam" id="TIGR01494">
    <property type="entry name" value="ATPase_P-type"/>
    <property type="match status" value="1"/>
</dbReference>
<dbReference type="Pfam" id="PF13246">
    <property type="entry name" value="Cation_ATPase"/>
    <property type="match status" value="1"/>
</dbReference>
<organism evidence="12 13">
    <name type="scientific">Candidatus Buchananbacteria bacterium RIFCSPLOWO2_01_FULL_46_12</name>
    <dbReference type="NCBI Taxonomy" id="1797546"/>
    <lineage>
        <taxon>Bacteria</taxon>
        <taxon>Candidatus Buchananiibacteriota</taxon>
    </lineage>
</organism>
<dbReference type="EMBL" id="MHIP01000043">
    <property type="protein sequence ID" value="OGY53878.1"/>
    <property type="molecule type" value="Genomic_DNA"/>
</dbReference>
<reference evidence="12 13" key="1">
    <citation type="journal article" date="2016" name="Nat. Commun.">
        <title>Thousands of microbial genomes shed light on interconnected biogeochemical processes in an aquifer system.</title>
        <authorList>
            <person name="Anantharaman K."/>
            <person name="Brown C.T."/>
            <person name="Hug L.A."/>
            <person name="Sharon I."/>
            <person name="Castelle C.J."/>
            <person name="Probst A.J."/>
            <person name="Thomas B.C."/>
            <person name="Singh A."/>
            <person name="Wilkins M.J."/>
            <person name="Karaoz U."/>
            <person name="Brodie E.L."/>
            <person name="Williams K.H."/>
            <person name="Hubbard S.S."/>
            <person name="Banfield J.F."/>
        </authorList>
    </citation>
    <scope>NUCLEOTIDE SEQUENCE [LARGE SCALE GENOMIC DNA]</scope>
</reference>
<keyword evidence="8 10" id="KW-1133">Transmembrane helix</keyword>
<evidence type="ECO:0000256" key="1">
    <source>
        <dbReference type="ARBA" id="ARBA00004127"/>
    </source>
</evidence>
<dbReference type="Gene3D" id="3.40.1110.10">
    <property type="entry name" value="Calcium-transporting ATPase, cytoplasmic domain N"/>
    <property type="match status" value="1"/>
</dbReference>
<dbReference type="SUPFAM" id="SSF56784">
    <property type="entry name" value="HAD-like"/>
    <property type="match status" value="1"/>
</dbReference>
<evidence type="ECO:0000256" key="2">
    <source>
        <dbReference type="ARBA" id="ARBA00022553"/>
    </source>
</evidence>
<dbReference type="InterPro" id="IPR004014">
    <property type="entry name" value="ATPase_P-typ_cation-transptr_N"/>
</dbReference>
<proteinExistence type="predicted"/>
<dbReference type="GO" id="GO:0012505">
    <property type="term" value="C:endomembrane system"/>
    <property type="evidence" value="ECO:0007669"/>
    <property type="project" value="UniProtKB-SubCell"/>
</dbReference>
<dbReference type="AlphaFoldDB" id="A0A1G1YNE9"/>
<dbReference type="Gene3D" id="3.40.50.1000">
    <property type="entry name" value="HAD superfamily/HAD-like"/>
    <property type="match status" value="1"/>
</dbReference>
<evidence type="ECO:0000256" key="7">
    <source>
        <dbReference type="ARBA" id="ARBA00022967"/>
    </source>
</evidence>
<dbReference type="InterPro" id="IPR018303">
    <property type="entry name" value="ATPase_P-typ_P_site"/>
</dbReference>
<dbReference type="Pfam" id="PF00690">
    <property type="entry name" value="Cation_ATPase_N"/>
    <property type="match status" value="1"/>
</dbReference>
<comment type="subcellular location">
    <subcellularLocation>
        <location evidence="1">Endomembrane system</location>
        <topology evidence="1">Multi-pass membrane protein</topology>
    </subcellularLocation>
</comment>
<dbReference type="PRINTS" id="PR00121">
    <property type="entry name" value="NAKATPASE"/>
</dbReference>
<dbReference type="FunFam" id="2.70.150.10:FF:000160">
    <property type="entry name" value="Sarcoplasmic/endoplasmic reticulum calcium ATPase 1"/>
    <property type="match status" value="1"/>
</dbReference>
<dbReference type="SUPFAM" id="SSF81665">
    <property type="entry name" value="Calcium ATPase, transmembrane domain M"/>
    <property type="match status" value="1"/>
</dbReference>